<keyword evidence="5" id="KW-1005">Bacterial flagellum biogenesis</keyword>
<dbReference type="Proteomes" id="UP000319383">
    <property type="component" value="Chromosome"/>
</dbReference>
<dbReference type="PANTHER" id="PTHR34982">
    <property type="entry name" value="YOP PROTEINS TRANSLOCATION PROTEIN L"/>
    <property type="match status" value="1"/>
</dbReference>
<evidence type="ECO:0000256" key="5">
    <source>
        <dbReference type="ARBA" id="ARBA00022795"/>
    </source>
</evidence>
<feature type="compositionally biased region" description="Basic and acidic residues" evidence="8">
    <location>
        <begin position="74"/>
        <end position="83"/>
    </location>
</feature>
<comment type="similarity">
    <text evidence="2">Belongs to the FliH family.</text>
</comment>
<gene>
    <name evidence="10" type="ORF">Mal52_00920</name>
</gene>
<evidence type="ECO:0000256" key="4">
    <source>
        <dbReference type="ARBA" id="ARBA00022448"/>
    </source>
</evidence>
<dbReference type="InterPro" id="IPR051472">
    <property type="entry name" value="T3SS_Stator/FliH"/>
</dbReference>
<keyword evidence="10" id="KW-0282">Flagellum</keyword>
<sequence length="238" mass="25997">MPATQPSRLLKAHDARNIGSKVAFNYEDLRQRCDQYIEQISAQAKQILLDARAEAEQLRAEAQEQGHAQGLAAGHEEGLKDQQKAIADKADELSTARLNAALPAIQAAVDALNTERNRWLTTWQNTAIQLSVAIAEKLLHAELQQRPELVQETIREALELAAGNPQIKLRLNPDDADHLGDWCDELVATVSTAGTAEIVADPHVTTGGCVVDTKHGQVDARLETKLARIAQELLDDSV</sequence>
<evidence type="ECO:0000256" key="6">
    <source>
        <dbReference type="ARBA" id="ARBA00022927"/>
    </source>
</evidence>
<keyword evidence="10" id="KW-0969">Cilium</keyword>
<protein>
    <recommendedName>
        <fullName evidence="3">Flagellar assembly protein FliH</fullName>
    </recommendedName>
</protein>
<dbReference type="SUPFAM" id="SSF160527">
    <property type="entry name" value="V-type ATPase subunit E-like"/>
    <property type="match status" value="1"/>
</dbReference>
<dbReference type="Pfam" id="PF02108">
    <property type="entry name" value="FliH"/>
    <property type="match status" value="1"/>
</dbReference>
<keyword evidence="4" id="KW-0813">Transport</keyword>
<evidence type="ECO:0000256" key="1">
    <source>
        <dbReference type="ARBA" id="ARBA00003041"/>
    </source>
</evidence>
<feature type="domain" description="Flagellar assembly protein FliH/Type III secretion system HrpE" evidence="9">
    <location>
        <begin position="104"/>
        <end position="228"/>
    </location>
</feature>
<evidence type="ECO:0000259" key="9">
    <source>
        <dbReference type="Pfam" id="PF02108"/>
    </source>
</evidence>
<dbReference type="InterPro" id="IPR018035">
    <property type="entry name" value="Flagellar_FliH/T3SS_HrpE"/>
</dbReference>
<feature type="region of interest" description="Disordered" evidence="8">
    <location>
        <begin position="59"/>
        <end position="83"/>
    </location>
</feature>
<evidence type="ECO:0000256" key="7">
    <source>
        <dbReference type="ARBA" id="ARBA00023225"/>
    </source>
</evidence>
<dbReference type="RefSeq" id="WP_145373657.1">
    <property type="nucleotide sequence ID" value="NZ_CP036276.1"/>
</dbReference>
<organism evidence="10 11">
    <name type="scientific">Symmachiella dynata</name>
    <dbReference type="NCBI Taxonomy" id="2527995"/>
    <lineage>
        <taxon>Bacteria</taxon>
        <taxon>Pseudomonadati</taxon>
        <taxon>Planctomycetota</taxon>
        <taxon>Planctomycetia</taxon>
        <taxon>Planctomycetales</taxon>
        <taxon>Planctomycetaceae</taxon>
        <taxon>Symmachiella</taxon>
    </lineage>
</organism>
<keyword evidence="11" id="KW-1185">Reference proteome</keyword>
<dbReference type="GO" id="GO:0015031">
    <property type="term" value="P:protein transport"/>
    <property type="evidence" value="ECO:0007669"/>
    <property type="project" value="UniProtKB-KW"/>
</dbReference>
<evidence type="ECO:0000256" key="2">
    <source>
        <dbReference type="ARBA" id="ARBA00006602"/>
    </source>
</evidence>
<dbReference type="EMBL" id="CP036276">
    <property type="protein sequence ID" value="QDU41639.1"/>
    <property type="molecule type" value="Genomic_DNA"/>
</dbReference>
<keyword evidence="6" id="KW-0653">Protein transport</keyword>
<proteinExistence type="inferred from homology"/>
<reference evidence="10 11" key="1">
    <citation type="submission" date="2019-02" db="EMBL/GenBank/DDBJ databases">
        <title>Deep-cultivation of Planctomycetes and their phenomic and genomic characterization uncovers novel biology.</title>
        <authorList>
            <person name="Wiegand S."/>
            <person name="Jogler M."/>
            <person name="Boedeker C."/>
            <person name="Pinto D."/>
            <person name="Vollmers J."/>
            <person name="Rivas-Marin E."/>
            <person name="Kohn T."/>
            <person name="Peeters S.H."/>
            <person name="Heuer A."/>
            <person name="Rast P."/>
            <person name="Oberbeckmann S."/>
            <person name="Bunk B."/>
            <person name="Jeske O."/>
            <person name="Meyerdierks A."/>
            <person name="Storesund J.E."/>
            <person name="Kallscheuer N."/>
            <person name="Luecker S."/>
            <person name="Lage O.M."/>
            <person name="Pohl T."/>
            <person name="Merkel B.J."/>
            <person name="Hornburger P."/>
            <person name="Mueller R.-W."/>
            <person name="Bruemmer F."/>
            <person name="Labrenz M."/>
            <person name="Spormann A.M."/>
            <person name="Op den Camp H."/>
            <person name="Overmann J."/>
            <person name="Amann R."/>
            <person name="Jetten M.S.M."/>
            <person name="Mascher T."/>
            <person name="Medema M.H."/>
            <person name="Devos D.P."/>
            <person name="Kaster A.-K."/>
            <person name="Ovreas L."/>
            <person name="Rohde M."/>
            <person name="Galperin M.Y."/>
            <person name="Jogler C."/>
        </authorList>
    </citation>
    <scope>NUCLEOTIDE SEQUENCE [LARGE SCALE GENOMIC DNA]</scope>
    <source>
        <strain evidence="10 11">Mal52</strain>
    </source>
</reference>
<dbReference type="KEGG" id="sdyn:Mal52_00920"/>
<evidence type="ECO:0000313" key="10">
    <source>
        <dbReference type="EMBL" id="QDU41639.1"/>
    </source>
</evidence>
<dbReference type="GO" id="GO:0044781">
    <property type="term" value="P:bacterial-type flagellum organization"/>
    <property type="evidence" value="ECO:0007669"/>
    <property type="project" value="UniProtKB-KW"/>
</dbReference>
<keyword evidence="10" id="KW-0966">Cell projection</keyword>
<keyword evidence="7" id="KW-1006">Bacterial flagellum protein export</keyword>
<evidence type="ECO:0000313" key="11">
    <source>
        <dbReference type="Proteomes" id="UP000319383"/>
    </source>
</evidence>
<name>A0A517ZGQ4_9PLAN</name>
<dbReference type="GO" id="GO:0005829">
    <property type="term" value="C:cytosol"/>
    <property type="evidence" value="ECO:0007669"/>
    <property type="project" value="TreeGrafter"/>
</dbReference>
<dbReference type="PANTHER" id="PTHR34982:SF1">
    <property type="entry name" value="FLAGELLAR ASSEMBLY PROTEIN FLIH"/>
    <property type="match status" value="1"/>
</dbReference>
<evidence type="ECO:0000256" key="8">
    <source>
        <dbReference type="SAM" id="MobiDB-lite"/>
    </source>
</evidence>
<accession>A0A517ZGQ4</accession>
<comment type="function">
    <text evidence="1">Needed for flagellar regrowth and assembly.</text>
</comment>
<dbReference type="AlphaFoldDB" id="A0A517ZGQ4"/>
<evidence type="ECO:0000256" key="3">
    <source>
        <dbReference type="ARBA" id="ARBA00016507"/>
    </source>
</evidence>